<dbReference type="PANTHER" id="PTHR30069:SF53">
    <property type="entry name" value="COLICIN I RECEPTOR-RELATED"/>
    <property type="match status" value="1"/>
</dbReference>
<proteinExistence type="inferred from homology"/>
<dbReference type="PANTHER" id="PTHR30069">
    <property type="entry name" value="TONB-DEPENDENT OUTER MEMBRANE RECEPTOR"/>
    <property type="match status" value="1"/>
</dbReference>
<evidence type="ECO:0000256" key="8">
    <source>
        <dbReference type="ARBA" id="ARBA00023136"/>
    </source>
</evidence>
<comment type="caution">
    <text evidence="15">The sequence shown here is derived from an EMBL/GenBank/DDBJ whole genome shotgun (WGS) entry which is preliminary data.</text>
</comment>
<feature type="chain" id="PRO_5031055600" evidence="12">
    <location>
        <begin position="19"/>
        <end position="613"/>
    </location>
</feature>
<feature type="domain" description="TonB-dependent receptor plug" evidence="14">
    <location>
        <begin position="46"/>
        <end position="151"/>
    </location>
</feature>
<feature type="domain" description="TonB-dependent receptor-like beta-barrel" evidence="13">
    <location>
        <begin position="199"/>
        <end position="582"/>
    </location>
</feature>
<keyword evidence="15" id="KW-0675">Receptor</keyword>
<evidence type="ECO:0000259" key="14">
    <source>
        <dbReference type="Pfam" id="PF07715"/>
    </source>
</evidence>
<dbReference type="RefSeq" id="WP_168836719.1">
    <property type="nucleotide sequence ID" value="NZ_JABAIK010000011.1"/>
</dbReference>
<dbReference type="Pfam" id="PF07715">
    <property type="entry name" value="Plug"/>
    <property type="match status" value="1"/>
</dbReference>
<evidence type="ECO:0000256" key="10">
    <source>
        <dbReference type="PROSITE-ProRule" id="PRU01360"/>
    </source>
</evidence>
<dbReference type="Pfam" id="PF00593">
    <property type="entry name" value="TonB_dep_Rec_b-barrel"/>
    <property type="match status" value="1"/>
</dbReference>
<dbReference type="GO" id="GO:0006811">
    <property type="term" value="P:monoatomic ion transport"/>
    <property type="evidence" value="ECO:0007669"/>
    <property type="project" value="UniProtKB-KW"/>
</dbReference>
<evidence type="ECO:0000256" key="1">
    <source>
        <dbReference type="ARBA" id="ARBA00004571"/>
    </source>
</evidence>
<evidence type="ECO:0000313" key="15">
    <source>
        <dbReference type="EMBL" id="NLS13620.1"/>
    </source>
</evidence>
<evidence type="ECO:0000256" key="6">
    <source>
        <dbReference type="ARBA" id="ARBA00023065"/>
    </source>
</evidence>
<dbReference type="InterPro" id="IPR000531">
    <property type="entry name" value="Beta-barrel_TonB"/>
</dbReference>
<protein>
    <submittedName>
        <fullName evidence="15">TonB-dependent receptor</fullName>
    </submittedName>
</protein>
<keyword evidence="3 10" id="KW-1134">Transmembrane beta strand</keyword>
<evidence type="ECO:0000256" key="7">
    <source>
        <dbReference type="ARBA" id="ARBA00023077"/>
    </source>
</evidence>
<dbReference type="Gene3D" id="2.40.170.20">
    <property type="entry name" value="TonB-dependent receptor, beta-barrel domain"/>
    <property type="match status" value="1"/>
</dbReference>
<evidence type="ECO:0000256" key="2">
    <source>
        <dbReference type="ARBA" id="ARBA00022448"/>
    </source>
</evidence>
<keyword evidence="16" id="KW-1185">Reference proteome</keyword>
<accession>A0A7X8TRS9</accession>
<dbReference type="Gene3D" id="2.170.130.10">
    <property type="entry name" value="TonB-dependent receptor, plug domain"/>
    <property type="match status" value="1"/>
</dbReference>
<keyword evidence="6" id="KW-0406">Ion transport</keyword>
<keyword evidence="7 11" id="KW-0798">TonB box</keyword>
<keyword evidence="9 10" id="KW-0998">Cell outer membrane</keyword>
<comment type="subcellular location">
    <subcellularLocation>
        <location evidence="1 10">Cell outer membrane</location>
        <topology evidence="1 10">Multi-pass membrane protein</topology>
    </subcellularLocation>
</comment>
<evidence type="ECO:0000256" key="11">
    <source>
        <dbReference type="RuleBase" id="RU003357"/>
    </source>
</evidence>
<comment type="similarity">
    <text evidence="10 11">Belongs to the TonB-dependent receptor family.</text>
</comment>
<dbReference type="EMBL" id="JABAIK010000011">
    <property type="protein sequence ID" value="NLS13620.1"/>
    <property type="molecule type" value="Genomic_DNA"/>
</dbReference>
<feature type="signal peptide" evidence="12">
    <location>
        <begin position="1"/>
        <end position="18"/>
    </location>
</feature>
<sequence length="613" mass="67492">MKYSQLASALSVALFSYASFSSDTLPTDDVDETHVVIANRFAQSPSSVLASMTVVTREDIEALQVTTALDVLETMPGIEVNKLGGKGQTSSLYLRGTPTKHTLVIVDGVKINSATAGGASIGLIPAFAIERIEVVRGPRAAVYGSDAIGGVISITTLSAQDKRHQTKVGYGTENQSLLAWRSAGQLNEQTQGALIIANERSTGSEIYEMTPEDHGFEAFTALGSLAHQFNQQWSAQFHSYRLDSGSEYASQYGGAKQENLVEFYTLAAALKFNRENWYSQWQLSTTHDHAQDGDVRGLVAKTALEAKRHSVSWLTQYQASPNLDVNVGIDLEREDAQRGGANTTQYVKTKKDNLGVFGTALYRNERTTLEASMRHDDDSAFGNHTTWTIGAGVNLWSGVELLASSGTSFKAPTFNDLYWPGQGNPNLKPETSISHEVGLRFYNALVDIELAAYQNDLDDMIAWAPIGENGLWLPANVEKARIRGVELEARFDTGSIAHTVAAEWKDPENRADGKQLIRRAKQNYAWTAIYRHDRVDWSAVVNYIGKRPDSTGSDMKAYTTVDLSARYQVTGALTLGARVDNLFNEDFQTAHGYDGNYYLGEQRQFFADMTYQF</sequence>
<dbReference type="Proteomes" id="UP000535589">
    <property type="component" value="Unassembled WGS sequence"/>
</dbReference>
<dbReference type="PROSITE" id="PS52016">
    <property type="entry name" value="TONB_DEPENDENT_REC_3"/>
    <property type="match status" value="1"/>
</dbReference>
<dbReference type="GO" id="GO:0009279">
    <property type="term" value="C:cell outer membrane"/>
    <property type="evidence" value="ECO:0007669"/>
    <property type="project" value="UniProtKB-SubCell"/>
</dbReference>
<evidence type="ECO:0000256" key="3">
    <source>
        <dbReference type="ARBA" id="ARBA00022452"/>
    </source>
</evidence>
<name>A0A7X8TRS9_9VIBR</name>
<dbReference type="InterPro" id="IPR037066">
    <property type="entry name" value="Plug_dom_sf"/>
</dbReference>
<reference evidence="15 16" key="1">
    <citation type="submission" date="2020-04" db="EMBL/GenBank/DDBJ databases">
        <title>Vibrio sp. SM6, a novel species isolated from seawater.</title>
        <authorList>
            <person name="Wang X."/>
        </authorList>
    </citation>
    <scope>NUCLEOTIDE SEQUENCE [LARGE SCALE GENOMIC DNA]</scope>
    <source>
        <strain evidence="15 16">SM6</strain>
    </source>
</reference>
<keyword evidence="2 10" id="KW-0813">Transport</keyword>
<evidence type="ECO:0000256" key="9">
    <source>
        <dbReference type="ARBA" id="ARBA00023237"/>
    </source>
</evidence>
<gene>
    <name evidence="15" type="ORF">HGP28_12030</name>
</gene>
<keyword evidence="8 10" id="KW-0472">Membrane</keyword>
<dbReference type="SUPFAM" id="SSF56935">
    <property type="entry name" value="Porins"/>
    <property type="match status" value="1"/>
</dbReference>
<dbReference type="CDD" id="cd01347">
    <property type="entry name" value="ligand_gated_channel"/>
    <property type="match status" value="1"/>
</dbReference>
<evidence type="ECO:0000313" key="16">
    <source>
        <dbReference type="Proteomes" id="UP000535589"/>
    </source>
</evidence>
<dbReference type="GO" id="GO:0015889">
    <property type="term" value="P:cobalamin transport"/>
    <property type="evidence" value="ECO:0007669"/>
    <property type="project" value="TreeGrafter"/>
</dbReference>
<evidence type="ECO:0000256" key="12">
    <source>
        <dbReference type="SAM" id="SignalP"/>
    </source>
</evidence>
<keyword evidence="4 10" id="KW-0812">Transmembrane</keyword>
<dbReference type="AlphaFoldDB" id="A0A7X8TRS9"/>
<organism evidence="15 16">
    <name type="scientific">Vibrio agarilyticus</name>
    <dbReference type="NCBI Taxonomy" id="2726741"/>
    <lineage>
        <taxon>Bacteria</taxon>
        <taxon>Pseudomonadati</taxon>
        <taxon>Pseudomonadota</taxon>
        <taxon>Gammaproteobacteria</taxon>
        <taxon>Vibrionales</taxon>
        <taxon>Vibrionaceae</taxon>
        <taxon>Vibrio</taxon>
    </lineage>
</organism>
<evidence type="ECO:0000256" key="5">
    <source>
        <dbReference type="ARBA" id="ARBA00022729"/>
    </source>
</evidence>
<dbReference type="InterPro" id="IPR012910">
    <property type="entry name" value="Plug_dom"/>
</dbReference>
<evidence type="ECO:0000259" key="13">
    <source>
        <dbReference type="Pfam" id="PF00593"/>
    </source>
</evidence>
<evidence type="ECO:0000256" key="4">
    <source>
        <dbReference type="ARBA" id="ARBA00022692"/>
    </source>
</evidence>
<dbReference type="InterPro" id="IPR039426">
    <property type="entry name" value="TonB-dep_rcpt-like"/>
</dbReference>
<keyword evidence="5 12" id="KW-0732">Signal</keyword>
<dbReference type="InterPro" id="IPR036942">
    <property type="entry name" value="Beta-barrel_TonB_sf"/>
</dbReference>